<accession>H2ZPJ0</accession>
<evidence type="ECO:0000313" key="11">
    <source>
        <dbReference type="Proteomes" id="UP000007875"/>
    </source>
</evidence>
<dbReference type="Proteomes" id="UP000007875">
    <property type="component" value="Unassembled WGS sequence"/>
</dbReference>
<dbReference type="InterPro" id="IPR038132">
    <property type="entry name" value="Vps16_C_sf"/>
</dbReference>
<dbReference type="GO" id="GO:0005770">
    <property type="term" value="C:late endosome"/>
    <property type="evidence" value="ECO:0007669"/>
    <property type="project" value="UniProtKB-SubCell"/>
</dbReference>
<dbReference type="HOGENOM" id="CLU_029487_1_0_1"/>
<keyword evidence="5" id="KW-0967">Endosome</keyword>
<proteinExistence type="predicted"/>
<evidence type="ECO:0000256" key="6">
    <source>
        <dbReference type="ARBA" id="ARBA00023329"/>
    </source>
</evidence>
<keyword evidence="6" id="KW-0968">Cytoplasmic vesicle</keyword>
<evidence type="ECO:0000256" key="3">
    <source>
        <dbReference type="ARBA" id="ARBA00004603"/>
    </source>
</evidence>
<evidence type="ECO:0000259" key="9">
    <source>
        <dbReference type="Pfam" id="PF04840"/>
    </source>
</evidence>
<name>H2ZPJ0_CIOSA</name>
<protein>
    <recommendedName>
        <fullName evidence="4">Spermatogenesis-defective protein 39 homolog</fullName>
    </recommendedName>
    <alternativeName>
        <fullName evidence="7">VPS33B-interacting protein in apical-basolateral polarity regulator</fullName>
    </alternativeName>
    <alternativeName>
        <fullName evidence="8">VPS33B-interacting protein in polarity and apical restriction</fullName>
    </alternativeName>
</protein>
<dbReference type="GO" id="GO:0007034">
    <property type="term" value="P:vacuolar transport"/>
    <property type="evidence" value="ECO:0007669"/>
    <property type="project" value="TreeGrafter"/>
</dbReference>
<dbReference type="PANTHER" id="PTHR13364">
    <property type="entry name" value="DEFECTIVE SPERMATOGENESIS PROTEIN 39"/>
    <property type="match status" value="1"/>
</dbReference>
<dbReference type="PANTHER" id="PTHR13364:SF6">
    <property type="entry name" value="SPERMATOGENESIS-DEFECTIVE PROTEIN 39 HOMOLOG"/>
    <property type="match status" value="1"/>
</dbReference>
<dbReference type="eggNOG" id="KOG4677">
    <property type="taxonomic scope" value="Eukaryota"/>
</dbReference>
<reference evidence="10" key="3">
    <citation type="submission" date="2025-09" db="UniProtKB">
        <authorList>
            <consortium name="Ensembl"/>
        </authorList>
    </citation>
    <scope>IDENTIFICATION</scope>
</reference>
<dbReference type="AlphaFoldDB" id="H2ZPJ0"/>
<reference evidence="11" key="1">
    <citation type="submission" date="2003-08" db="EMBL/GenBank/DDBJ databases">
        <authorList>
            <person name="Birren B."/>
            <person name="Nusbaum C."/>
            <person name="Abebe A."/>
            <person name="Abouelleil A."/>
            <person name="Adekoya E."/>
            <person name="Ait-zahra M."/>
            <person name="Allen N."/>
            <person name="Allen T."/>
            <person name="An P."/>
            <person name="Anderson M."/>
            <person name="Anderson S."/>
            <person name="Arachchi H."/>
            <person name="Armbruster J."/>
            <person name="Bachantsang P."/>
            <person name="Baldwin J."/>
            <person name="Barry A."/>
            <person name="Bayul T."/>
            <person name="Blitshsteyn B."/>
            <person name="Bloom T."/>
            <person name="Blye J."/>
            <person name="Boguslavskiy L."/>
            <person name="Borowsky M."/>
            <person name="Boukhgalter B."/>
            <person name="Brunache A."/>
            <person name="Butler J."/>
            <person name="Calixte N."/>
            <person name="Calvo S."/>
            <person name="Camarata J."/>
            <person name="Campo K."/>
            <person name="Chang J."/>
            <person name="Cheshatsang Y."/>
            <person name="Citroen M."/>
            <person name="Collymore A."/>
            <person name="Considine T."/>
            <person name="Cook A."/>
            <person name="Cooke P."/>
            <person name="Corum B."/>
            <person name="Cuomo C."/>
            <person name="David R."/>
            <person name="Dawoe T."/>
            <person name="Degray S."/>
            <person name="Dodge S."/>
            <person name="Dooley K."/>
            <person name="Dorje P."/>
            <person name="Dorjee K."/>
            <person name="Dorris L."/>
            <person name="Duffey N."/>
            <person name="Dupes A."/>
            <person name="Elkins T."/>
            <person name="Engels R."/>
            <person name="Erickson J."/>
            <person name="Farina A."/>
            <person name="Faro S."/>
            <person name="Ferreira P."/>
            <person name="Fischer H."/>
            <person name="Fitzgerald M."/>
            <person name="Foley K."/>
            <person name="Gage D."/>
            <person name="Galagan J."/>
            <person name="Gearin G."/>
            <person name="Gnerre S."/>
            <person name="Gnirke A."/>
            <person name="Goyette A."/>
            <person name="Graham J."/>
            <person name="Grandbois E."/>
            <person name="Gyaltsen K."/>
            <person name="Hafez N."/>
            <person name="Hagopian D."/>
            <person name="Hagos B."/>
            <person name="Hall J."/>
            <person name="Hatcher B."/>
            <person name="Heller A."/>
            <person name="Higgins H."/>
            <person name="Honan T."/>
            <person name="Horn A."/>
            <person name="Houde N."/>
            <person name="Hughes L."/>
            <person name="Hulme W."/>
            <person name="Husby E."/>
            <person name="Iliev I."/>
            <person name="Jaffe D."/>
            <person name="Jones C."/>
            <person name="Kamal M."/>
            <person name="Kamat A."/>
            <person name="Kamvysselis M."/>
            <person name="Karlsson E."/>
            <person name="Kells C."/>
            <person name="Kieu A."/>
            <person name="Kisner P."/>
            <person name="Kodira C."/>
            <person name="Kulbokas E."/>
            <person name="Labutti K."/>
            <person name="Lama D."/>
            <person name="Landers T."/>
            <person name="Leger J."/>
            <person name="Levine S."/>
            <person name="Lewis D."/>
            <person name="Lewis T."/>
            <person name="Lindblad-toh K."/>
            <person name="Liu X."/>
            <person name="Lokyitsang T."/>
            <person name="Lokyitsang Y."/>
            <person name="Lucien O."/>
            <person name="Lui A."/>
            <person name="Ma L.J."/>
            <person name="Mabbitt R."/>
            <person name="Macdonald J."/>
            <person name="Maclean C."/>
            <person name="Major J."/>
            <person name="Manning J."/>
            <person name="Marabella R."/>
            <person name="Maru K."/>
            <person name="Matthews C."/>
            <person name="Mauceli E."/>
            <person name="Mccarthy M."/>
            <person name="Mcdonough S."/>
            <person name="Mcghee T."/>
            <person name="Meldrim J."/>
            <person name="Meneus L."/>
            <person name="Mesirov J."/>
            <person name="Mihalev A."/>
            <person name="Mihova T."/>
            <person name="Mikkelsen T."/>
            <person name="Mlenga V."/>
            <person name="Moru K."/>
            <person name="Mozes J."/>
            <person name="Mulrain L."/>
            <person name="Munson G."/>
            <person name="Naylor J."/>
            <person name="Newes C."/>
            <person name="Nguyen C."/>
            <person name="Nguyen N."/>
            <person name="Nguyen T."/>
            <person name="Nicol R."/>
            <person name="Nielsen C."/>
            <person name="Nizzari M."/>
            <person name="Norbu C."/>
            <person name="Norbu N."/>
            <person name="O'donnell P."/>
            <person name="Okoawo O."/>
            <person name="O'leary S."/>
            <person name="Omotosho B."/>
            <person name="O'neill K."/>
            <person name="Osman S."/>
            <person name="Parker S."/>
            <person name="Perrin D."/>
            <person name="Phunkhang P."/>
            <person name="Piqani B."/>
            <person name="Purcell S."/>
            <person name="Rachupka T."/>
            <person name="Ramasamy U."/>
            <person name="Rameau R."/>
            <person name="Ray V."/>
            <person name="Raymond C."/>
            <person name="Retta R."/>
            <person name="Richardson S."/>
            <person name="Rise C."/>
            <person name="Rodriguez J."/>
            <person name="Rogers J."/>
            <person name="Rogov P."/>
            <person name="Rutman M."/>
            <person name="Schupbach R."/>
            <person name="Seaman C."/>
            <person name="Settipalli S."/>
            <person name="Sharpe T."/>
            <person name="Sheridan J."/>
            <person name="Sherpa N."/>
            <person name="Shi J."/>
            <person name="Smirnov S."/>
            <person name="Smith C."/>
            <person name="Sougnez C."/>
            <person name="Spencer B."/>
            <person name="Stalker J."/>
            <person name="Stange-thomann N."/>
            <person name="Stavropoulos S."/>
            <person name="Stetson K."/>
            <person name="Stone C."/>
            <person name="Stone S."/>
            <person name="Stubbs M."/>
            <person name="Talamas J."/>
            <person name="Tchuinga P."/>
            <person name="Tenzing P."/>
            <person name="Tesfaye S."/>
            <person name="Theodore J."/>
            <person name="Thoulutsang Y."/>
            <person name="Topham K."/>
            <person name="Towey S."/>
            <person name="Tsamla T."/>
            <person name="Tsomo N."/>
            <person name="Vallee D."/>
            <person name="Vassiliev H."/>
            <person name="Venkataraman V."/>
            <person name="Vinson J."/>
            <person name="Vo A."/>
            <person name="Wade C."/>
            <person name="Wang S."/>
            <person name="Wangchuk T."/>
            <person name="Wangdi T."/>
            <person name="Whittaker C."/>
            <person name="Wilkinson J."/>
            <person name="Wu Y."/>
            <person name="Wyman D."/>
            <person name="Yadav S."/>
            <person name="Yang S."/>
            <person name="Yang X."/>
            <person name="Yeager S."/>
            <person name="Yee E."/>
            <person name="Young G."/>
            <person name="Zainoun J."/>
            <person name="Zembeck L."/>
            <person name="Zimmer A."/>
            <person name="Zody M."/>
            <person name="Lander E."/>
        </authorList>
    </citation>
    <scope>NUCLEOTIDE SEQUENCE [LARGE SCALE GENOMIC DNA]</scope>
</reference>
<evidence type="ECO:0000256" key="2">
    <source>
        <dbReference type="ARBA" id="ARBA00004541"/>
    </source>
</evidence>
<dbReference type="InParanoid" id="H2ZPJ0"/>
<dbReference type="GO" id="GO:0005769">
    <property type="term" value="C:early endosome"/>
    <property type="evidence" value="ECO:0007669"/>
    <property type="project" value="UniProtKB-SubCell"/>
</dbReference>
<evidence type="ECO:0000313" key="10">
    <source>
        <dbReference type="Ensembl" id="ENSCSAVP00000019506.1"/>
    </source>
</evidence>
<dbReference type="GeneTree" id="ENSGT00390000013955"/>
<evidence type="ECO:0000256" key="4">
    <source>
        <dbReference type="ARBA" id="ARBA00019368"/>
    </source>
</evidence>
<feature type="domain" description="Vps16 C-terminal" evidence="9">
    <location>
        <begin position="162"/>
        <end position="282"/>
    </location>
</feature>
<dbReference type="FunCoup" id="H2ZPJ0">
    <property type="interactions" value="809"/>
</dbReference>
<evidence type="ECO:0000256" key="1">
    <source>
        <dbReference type="ARBA" id="ARBA00004412"/>
    </source>
</evidence>
<sequence>MRDTLKRDLFSKELMQRQVAVDHYCAYLRAAGEIDELHETLSALGRTEEAAMLKYKQCLASTTATTPEIRASGLKDCVKYYFDCDIRLTNDTQAIQEQISLMQRQSVVEDGDKAAEASGNVPVFKSHPRKESIIYKSLVTTLYYFCYYHWGETEGILSSPTSLRNEHKIGEKQFMFISVAALCKMRRWRDLETMLTTPRTLFRSSRLHAVIGFDKVVDVLSKNLAPAEALAKYCAEIENSEKRLEWAMRLKCYKVTIDTLTHMRDRAQLVIYLDQIPTSNQHMRQYLHHQIRSQDIKWRN</sequence>
<keyword evidence="11" id="KW-1185">Reference proteome</keyword>
<dbReference type="OMA" id="HTNCASP"/>
<dbReference type="GO" id="GO:0099023">
    <property type="term" value="C:vesicle tethering complex"/>
    <property type="evidence" value="ECO:0007669"/>
    <property type="project" value="UniProtKB-ARBA"/>
</dbReference>
<evidence type="ECO:0000256" key="8">
    <source>
        <dbReference type="ARBA" id="ARBA00031270"/>
    </source>
</evidence>
<evidence type="ECO:0000256" key="7">
    <source>
        <dbReference type="ARBA" id="ARBA00029984"/>
    </source>
</evidence>
<reference evidence="10" key="2">
    <citation type="submission" date="2025-08" db="UniProtKB">
        <authorList>
            <consortium name="Ensembl"/>
        </authorList>
    </citation>
    <scope>IDENTIFICATION</scope>
</reference>
<dbReference type="Ensembl" id="ENSCSAVT00000019716.1">
    <property type="protein sequence ID" value="ENSCSAVP00000019506.1"/>
    <property type="gene ID" value="ENSCSAVG00000011432.1"/>
</dbReference>
<comment type="subcellular location">
    <subcellularLocation>
        <location evidence="2">Cytoplasmic vesicle</location>
    </subcellularLocation>
    <subcellularLocation>
        <location evidence="1">Early endosome</location>
    </subcellularLocation>
    <subcellularLocation>
        <location evidence="3">Late endosome</location>
    </subcellularLocation>
</comment>
<evidence type="ECO:0000256" key="5">
    <source>
        <dbReference type="ARBA" id="ARBA00022753"/>
    </source>
</evidence>
<dbReference type="Gene3D" id="1.10.150.780">
    <property type="entry name" value="Vps16, C-terminal region"/>
    <property type="match status" value="1"/>
</dbReference>
<dbReference type="GO" id="GO:0006886">
    <property type="term" value="P:intracellular protein transport"/>
    <property type="evidence" value="ECO:0007669"/>
    <property type="project" value="InterPro"/>
</dbReference>
<dbReference type="Pfam" id="PF04840">
    <property type="entry name" value="Vps16_C"/>
    <property type="match status" value="1"/>
</dbReference>
<dbReference type="InterPro" id="IPR006925">
    <property type="entry name" value="Vps16_C"/>
</dbReference>
<dbReference type="InterPro" id="IPR040057">
    <property type="entry name" value="Spe-39"/>
</dbReference>
<dbReference type="STRING" id="51511.ENSCSAVP00000019506"/>
<organism evidence="10 11">
    <name type="scientific">Ciona savignyi</name>
    <name type="common">Pacific transparent sea squirt</name>
    <dbReference type="NCBI Taxonomy" id="51511"/>
    <lineage>
        <taxon>Eukaryota</taxon>
        <taxon>Metazoa</taxon>
        <taxon>Chordata</taxon>
        <taxon>Tunicata</taxon>
        <taxon>Ascidiacea</taxon>
        <taxon>Phlebobranchia</taxon>
        <taxon>Cionidae</taxon>
        <taxon>Ciona</taxon>
    </lineage>
</organism>